<evidence type="ECO:0000259" key="4">
    <source>
        <dbReference type="Pfam" id="PF01370"/>
    </source>
</evidence>
<dbReference type="Gene3D" id="3.40.50.720">
    <property type="entry name" value="NAD(P)-binding Rossmann-like Domain"/>
    <property type="match status" value="1"/>
</dbReference>
<accession>A0A2H0LLR4</accession>
<keyword evidence="1" id="KW-0521">NADP</keyword>
<protein>
    <submittedName>
        <fullName evidence="5">ADP-glyceromanno-heptose 6-epimerase</fullName>
    </submittedName>
</protein>
<dbReference type="SUPFAM" id="SSF51735">
    <property type="entry name" value="NAD(P)-binding Rossmann-fold domains"/>
    <property type="match status" value="1"/>
</dbReference>
<dbReference type="PANTHER" id="PTHR43103">
    <property type="entry name" value="NUCLEOSIDE-DIPHOSPHATE-SUGAR EPIMERASE"/>
    <property type="match status" value="1"/>
</dbReference>
<proteinExistence type="predicted"/>
<dbReference type="GO" id="GO:0005975">
    <property type="term" value="P:carbohydrate metabolic process"/>
    <property type="evidence" value="ECO:0007669"/>
    <property type="project" value="InterPro"/>
</dbReference>
<dbReference type="InterPro" id="IPR036291">
    <property type="entry name" value="NAD(P)-bd_dom_sf"/>
</dbReference>
<dbReference type="EMBL" id="PCVY01000068">
    <property type="protein sequence ID" value="PIQ85352.1"/>
    <property type="molecule type" value="Genomic_DNA"/>
</dbReference>
<dbReference type="PANTHER" id="PTHR43103:SF3">
    <property type="entry name" value="ADP-L-GLYCERO-D-MANNO-HEPTOSE-6-EPIMERASE"/>
    <property type="match status" value="1"/>
</dbReference>
<keyword evidence="2" id="KW-0413">Isomerase</keyword>
<dbReference type="NCBIfam" id="TIGR02197">
    <property type="entry name" value="heptose_epim"/>
    <property type="match status" value="1"/>
</dbReference>
<dbReference type="GO" id="GO:0050661">
    <property type="term" value="F:NADP binding"/>
    <property type="evidence" value="ECO:0007669"/>
    <property type="project" value="InterPro"/>
</dbReference>
<evidence type="ECO:0000256" key="1">
    <source>
        <dbReference type="ARBA" id="ARBA00022857"/>
    </source>
</evidence>
<keyword evidence="3" id="KW-0119">Carbohydrate metabolism</keyword>
<dbReference type="AlphaFoldDB" id="A0A2H0LLR4"/>
<gene>
    <name evidence="5" type="primary">rfaD</name>
    <name evidence="5" type="ORF">COV74_09120</name>
</gene>
<dbReference type="GO" id="GO:0008712">
    <property type="term" value="F:ADP-glyceromanno-heptose 6-epimerase activity"/>
    <property type="evidence" value="ECO:0007669"/>
    <property type="project" value="InterPro"/>
</dbReference>
<dbReference type="Gene3D" id="3.90.25.10">
    <property type="entry name" value="UDP-galactose 4-epimerase, domain 1"/>
    <property type="match status" value="1"/>
</dbReference>
<evidence type="ECO:0000313" key="6">
    <source>
        <dbReference type="Proteomes" id="UP000230859"/>
    </source>
</evidence>
<feature type="domain" description="NAD-dependent epimerase/dehydratase" evidence="4">
    <location>
        <begin position="4"/>
        <end position="230"/>
    </location>
</feature>
<dbReference type="InterPro" id="IPR011912">
    <property type="entry name" value="Heptose_epim"/>
</dbReference>
<dbReference type="Proteomes" id="UP000230859">
    <property type="component" value="Unassembled WGS sequence"/>
</dbReference>
<dbReference type="Pfam" id="PF01370">
    <property type="entry name" value="Epimerase"/>
    <property type="match status" value="1"/>
</dbReference>
<evidence type="ECO:0000256" key="3">
    <source>
        <dbReference type="ARBA" id="ARBA00023277"/>
    </source>
</evidence>
<reference evidence="5 6" key="1">
    <citation type="submission" date="2017-09" db="EMBL/GenBank/DDBJ databases">
        <title>Depth-based differentiation of microbial function through sediment-hosted aquifers and enrichment of novel symbionts in the deep terrestrial subsurface.</title>
        <authorList>
            <person name="Probst A.J."/>
            <person name="Ladd B."/>
            <person name="Jarett J.K."/>
            <person name="Geller-Mcgrath D.E."/>
            <person name="Sieber C.M."/>
            <person name="Emerson J.B."/>
            <person name="Anantharaman K."/>
            <person name="Thomas B.C."/>
            <person name="Malmstrom R."/>
            <person name="Stieglmeier M."/>
            <person name="Klingl A."/>
            <person name="Woyke T."/>
            <person name="Ryan C.M."/>
            <person name="Banfield J.F."/>
        </authorList>
    </citation>
    <scope>NUCLEOTIDE SEQUENCE [LARGE SCALE GENOMIC DNA]</scope>
    <source>
        <strain evidence="5">CG11_big_fil_rev_8_21_14_0_20_45_26</strain>
    </source>
</reference>
<sequence>MAKALVTGGAGFVGSNVAQALVKDGIEVVVLDNFATSHFKNLTDIKCDIIPEDAAMVDWGKLPKFDIIFHQQAITDTTVMDQKWMMNQNTEAFRGLLKHVVKNKIPLVYASSAGVYGNQPPPHREDGSLVPENIYGFSKLQMDRLAQEAYPETKTTLVGLRYFNVFGPHERYKGHAASMIFQLAEQMQAGKRPRIFEFGEQKRDHIYVKDVVTANLCASHSNRRGVYNVGTGAATSFNRLIEIINEVLGTEYEPEYFKNPYGFYQNHTQATTELAEKEIGFKAKWSIEDGIRDYLTILYKLSKSPKKTARKI</sequence>
<evidence type="ECO:0000313" key="5">
    <source>
        <dbReference type="EMBL" id="PIQ85352.1"/>
    </source>
</evidence>
<dbReference type="InterPro" id="IPR001509">
    <property type="entry name" value="Epimerase_deHydtase"/>
</dbReference>
<name>A0A2H0LLR4_9BACT</name>
<evidence type="ECO:0000256" key="2">
    <source>
        <dbReference type="ARBA" id="ARBA00023235"/>
    </source>
</evidence>
<organism evidence="5 6">
    <name type="scientific">Candidatus Abzuiibacterium crystallinum</name>
    <dbReference type="NCBI Taxonomy" id="1974748"/>
    <lineage>
        <taxon>Bacteria</taxon>
        <taxon>Pseudomonadati</taxon>
        <taxon>Candidatus Omnitrophota</taxon>
        <taxon>Candidatus Abzuiibacterium</taxon>
    </lineage>
</organism>
<comment type="caution">
    <text evidence="5">The sequence shown here is derived from an EMBL/GenBank/DDBJ whole genome shotgun (WGS) entry which is preliminary data.</text>
</comment>